<evidence type="ECO:0000256" key="4">
    <source>
        <dbReference type="ARBA" id="ARBA00004715"/>
    </source>
</evidence>
<evidence type="ECO:0000256" key="5">
    <source>
        <dbReference type="ARBA" id="ARBA00005161"/>
    </source>
</evidence>
<keyword evidence="11 15" id="KW-0560">Oxidoreductase</keyword>
<protein>
    <recommendedName>
        <fullName evidence="15">Dihydroorotate dehydrogenase (quinone)</fullName>
        <ecNumber evidence="15">1.3.5.2</ecNumber>
    </recommendedName>
    <alternativeName>
        <fullName evidence="15">DHOdehase</fullName>
        <shortName evidence="15">DHOD</shortName>
        <shortName evidence="15">DHODase</shortName>
    </alternativeName>
    <alternativeName>
        <fullName evidence="15">Dihydroorotate oxidase</fullName>
    </alternativeName>
</protein>
<feature type="binding site" evidence="15">
    <location>
        <begin position="115"/>
        <end position="119"/>
    </location>
    <ligand>
        <name>substrate</name>
    </ligand>
</feature>
<evidence type="ECO:0000256" key="11">
    <source>
        <dbReference type="ARBA" id="ARBA00023002"/>
    </source>
</evidence>
<evidence type="ECO:0000256" key="15">
    <source>
        <dbReference type="HAMAP-Rule" id="MF_00225"/>
    </source>
</evidence>
<comment type="catalytic activity">
    <reaction evidence="13 15">
        <text>(S)-dihydroorotate + a quinone = orotate + a quinol</text>
        <dbReference type="Rhea" id="RHEA:30187"/>
        <dbReference type="ChEBI" id="CHEBI:24646"/>
        <dbReference type="ChEBI" id="CHEBI:30839"/>
        <dbReference type="ChEBI" id="CHEBI:30864"/>
        <dbReference type="ChEBI" id="CHEBI:132124"/>
        <dbReference type="EC" id="1.3.5.2"/>
    </reaction>
</comment>
<dbReference type="NCBIfam" id="NF003652">
    <property type="entry name" value="PRK05286.2-5"/>
    <property type="match status" value="1"/>
</dbReference>
<dbReference type="NCBIfam" id="NF003645">
    <property type="entry name" value="PRK05286.1-2"/>
    <property type="match status" value="1"/>
</dbReference>
<feature type="binding site" evidence="15">
    <location>
        <position position="182"/>
    </location>
    <ligand>
        <name>substrate</name>
    </ligand>
</feature>
<dbReference type="InterPro" id="IPR001295">
    <property type="entry name" value="Dihydroorotate_DH_CS"/>
</dbReference>
<comment type="pathway">
    <text evidence="5 15">Pyrimidine metabolism; UMP biosynthesis via de novo pathway; orotate from (S)-dihydroorotate (quinone route): step 1/1.</text>
</comment>
<reference evidence="18" key="1">
    <citation type="journal article" date="2019" name="Int. J. Syst. Evol. Microbiol.">
        <title>The Global Catalogue of Microorganisms (GCM) 10K type strain sequencing project: providing services to taxonomists for standard genome sequencing and annotation.</title>
        <authorList>
            <consortium name="The Broad Institute Genomics Platform"/>
            <consortium name="The Broad Institute Genome Sequencing Center for Infectious Disease"/>
            <person name="Wu L."/>
            <person name="Ma J."/>
        </authorList>
    </citation>
    <scope>NUCLEOTIDE SEQUENCE [LARGE SCALE GENOMIC DNA]</scope>
    <source>
        <strain evidence="18">CGMCC 1.12942</strain>
    </source>
</reference>
<feature type="binding site" evidence="15">
    <location>
        <position position="90"/>
    </location>
    <ligand>
        <name>FMN</name>
        <dbReference type="ChEBI" id="CHEBI:58210"/>
    </ligand>
</feature>
<evidence type="ECO:0000256" key="8">
    <source>
        <dbReference type="ARBA" id="ARBA00022630"/>
    </source>
</evidence>
<feature type="binding site" evidence="15">
    <location>
        <begin position="66"/>
        <end position="70"/>
    </location>
    <ligand>
        <name>FMN</name>
        <dbReference type="ChEBI" id="CHEBI:58210"/>
    </ligand>
</feature>
<evidence type="ECO:0000256" key="1">
    <source>
        <dbReference type="ARBA" id="ARBA00003125"/>
    </source>
</evidence>
<dbReference type="PROSITE" id="PS00911">
    <property type="entry name" value="DHODEHASE_1"/>
    <property type="match status" value="1"/>
</dbReference>
<keyword evidence="15" id="KW-1003">Cell membrane</keyword>
<comment type="function">
    <text evidence="2">Catalyzes the conversion of dihydroorotate to orotate with NAD(+) as electron acceptor.</text>
</comment>
<feature type="binding site" evidence="15">
    <location>
        <position position="177"/>
    </location>
    <ligand>
        <name>FMN</name>
        <dbReference type="ChEBI" id="CHEBI:58210"/>
    </ligand>
</feature>
<dbReference type="InterPro" id="IPR013785">
    <property type="entry name" value="Aldolase_TIM"/>
</dbReference>
<dbReference type="NCBIfam" id="TIGR01036">
    <property type="entry name" value="pyrD_sub2"/>
    <property type="match status" value="1"/>
</dbReference>
<feature type="binding site" evidence="15">
    <location>
        <position position="177"/>
    </location>
    <ligand>
        <name>substrate</name>
    </ligand>
</feature>
<evidence type="ECO:0000256" key="3">
    <source>
        <dbReference type="ARBA" id="ARBA00004370"/>
    </source>
</evidence>
<dbReference type="Proteomes" id="UP001596500">
    <property type="component" value="Unassembled WGS sequence"/>
</dbReference>
<keyword evidence="8 15" id="KW-0285">Flavoprotein</keyword>
<evidence type="ECO:0000313" key="17">
    <source>
        <dbReference type="EMBL" id="MFC7439942.1"/>
    </source>
</evidence>
<dbReference type="CDD" id="cd04738">
    <property type="entry name" value="DHOD_2_like"/>
    <property type="match status" value="1"/>
</dbReference>
<dbReference type="GO" id="GO:0106430">
    <property type="term" value="F:dihydroorotate dehydrogenase (quinone) activity"/>
    <property type="evidence" value="ECO:0007669"/>
    <property type="project" value="UniProtKB-EC"/>
</dbReference>
<feature type="binding site" evidence="15">
    <location>
        <begin position="322"/>
        <end position="323"/>
    </location>
    <ligand>
        <name>FMN</name>
        <dbReference type="ChEBI" id="CHEBI:58210"/>
    </ligand>
</feature>
<comment type="cofactor">
    <cofactor evidence="15">
        <name>FMN</name>
        <dbReference type="ChEBI" id="CHEBI:58210"/>
    </cofactor>
    <text evidence="15">Binds 1 FMN per subunit.</text>
</comment>
<dbReference type="EC" id="1.3.5.2" evidence="15"/>
<evidence type="ECO:0000256" key="6">
    <source>
        <dbReference type="ARBA" id="ARBA00005359"/>
    </source>
</evidence>
<comment type="function">
    <text evidence="1 15">Catalyzes the conversion of dihydroorotate to orotate with quinone as electron acceptor.</text>
</comment>
<comment type="catalytic activity">
    <reaction evidence="14">
        <text>(S)-dihydroorotate + NAD(+) = orotate + NADH + H(+)</text>
        <dbReference type="Rhea" id="RHEA:13513"/>
        <dbReference type="ChEBI" id="CHEBI:15378"/>
        <dbReference type="ChEBI" id="CHEBI:30839"/>
        <dbReference type="ChEBI" id="CHEBI:30864"/>
        <dbReference type="ChEBI" id="CHEBI:57540"/>
        <dbReference type="ChEBI" id="CHEBI:57945"/>
        <dbReference type="EC" id="1.3.1.14"/>
    </reaction>
</comment>
<comment type="similarity">
    <text evidence="6 15">Belongs to the dihydroorotate dehydrogenase family. Type 2 subfamily.</text>
</comment>
<comment type="subunit">
    <text evidence="7">Heterotetramer of 2 PyrK and 2 PyrD type B subunits.</text>
</comment>
<feature type="binding site" evidence="15">
    <location>
        <position position="301"/>
    </location>
    <ligand>
        <name>FMN</name>
        <dbReference type="ChEBI" id="CHEBI:58210"/>
    </ligand>
</feature>
<keyword evidence="10 15" id="KW-0665">Pyrimidine biosynthesis</keyword>
<keyword evidence="12 15" id="KW-0472">Membrane</keyword>
<feature type="binding site" evidence="15">
    <location>
        <begin position="251"/>
        <end position="252"/>
    </location>
    <ligand>
        <name>substrate</name>
    </ligand>
</feature>
<evidence type="ECO:0000256" key="7">
    <source>
        <dbReference type="ARBA" id="ARBA00011669"/>
    </source>
</evidence>
<feature type="domain" description="Dihydroorotate dehydrogenase catalytic" evidence="16">
    <location>
        <begin position="49"/>
        <end position="344"/>
    </location>
</feature>
<name>A0ABW2RG20_9BACL</name>
<dbReference type="Gene3D" id="3.20.20.70">
    <property type="entry name" value="Aldolase class I"/>
    <property type="match status" value="1"/>
</dbReference>
<keyword evidence="18" id="KW-1185">Reference proteome</keyword>
<dbReference type="EMBL" id="JBHTBW010000006">
    <property type="protein sequence ID" value="MFC7439942.1"/>
    <property type="molecule type" value="Genomic_DNA"/>
</dbReference>
<feature type="active site" description="Nucleophile" evidence="15">
    <location>
        <position position="180"/>
    </location>
</feature>
<dbReference type="InterPro" id="IPR005719">
    <property type="entry name" value="Dihydroorotate_DH_2"/>
</dbReference>
<comment type="subunit">
    <text evidence="15">Monomer.</text>
</comment>
<feature type="binding site" evidence="15">
    <location>
        <position position="144"/>
    </location>
    <ligand>
        <name>FMN</name>
        <dbReference type="ChEBI" id="CHEBI:58210"/>
    </ligand>
</feature>
<comment type="pathway">
    <text evidence="4">Pyrimidine metabolism; UMP biosynthesis via de novo pathway; orotate from (S)-dihydroorotate (NAD(+) route): step 1/1.</text>
</comment>
<dbReference type="RefSeq" id="WP_379863466.1">
    <property type="nucleotide sequence ID" value="NZ_JBHTBW010000006.1"/>
</dbReference>
<dbReference type="InterPro" id="IPR005720">
    <property type="entry name" value="Dihydroorotate_DH_cat"/>
</dbReference>
<evidence type="ECO:0000256" key="13">
    <source>
        <dbReference type="ARBA" id="ARBA00048639"/>
    </source>
</evidence>
<feature type="binding site" evidence="15">
    <location>
        <position position="70"/>
    </location>
    <ligand>
        <name>substrate</name>
    </ligand>
</feature>
<keyword evidence="9 15" id="KW-0288">FMN</keyword>
<evidence type="ECO:0000256" key="12">
    <source>
        <dbReference type="ARBA" id="ARBA00023136"/>
    </source>
</evidence>
<proteinExistence type="inferred from homology"/>
<feature type="binding site" evidence="15">
    <location>
        <position position="222"/>
    </location>
    <ligand>
        <name>FMN</name>
        <dbReference type="ChEBI" id="CHEBI:58210"/>
    </ligand>
</feature>
<accession>A0ABW2RG20</accession>
<dbReference type="SUPFAM" id="SSF51395">
    <property type="entry name" value="FMN-linked oxidoreductases"/>
    <property type="match status" value="1"/>
</dbReference>
<comment type="subcellular location">
    <subcellularLocation>
        <location evidence="15">Cell membrane</location>
        <topology evidence="15">Peripheral membrane protein</topology>
    </subcellularLocation>
    <subcellularLocation>
        <location evidence="3">Membrane</location>
    </subcellularLocation>
</comment>
<evidence type="ECO:0000313" key="18">
    <source>
        <dbReference type="Proteomes" id="UP001596500"/>
    </source>
</evidence>
<sequence length="361" mass="39365">MYATLRRMLFNMDPEAAHEMTIKGLQLLQTLPPLSRLYQKSMAVVDPRLQTTHLGLTFPNPVGLAAGFDKHATVYPGLAALGFGFVEVGTLTPRPQSGNPKPRLFRLPEDEAVINRMGFNNHGMEQAKHAFDALPRPAIPIGINLGKNKDTPNEEAALDYQKGLETLYAYGDYFVINISSPNTVGLRDLQQAAALKELLTAVLGKRDQLAAAQGMTRPVLLKVAPDLTREQVEDIIIAALELGIDGIIATNTTLARDGLTSSRQVETGGLSGRPLTARSTEFIHHVYQLTKGRVPIIGVGGVFNGQDAFDKIKAGANLVQVYTGMIYRGPSIAKWINQELLRLLEQEQLSSIEEAVGLAHR</sequence>
<dbReference type="InterPro" id="IPR050074">
    <property type="entry name" value="DHO_dehydrogenase"/>
</dbReference>
<dbReference type="PANTHER" id="PTHR48109">
    <property type="entry name" value="DIHYDROOROTATE DEHYDROGENASE (QUINONE), MITOCHONDRIAL-RELATED"/>
    <property type="match status" value="1"/>
</dbReference>
<comment type="caution">
    <text evidence="17">The sequence shown here is derived from an EMBL/GenBank/DDBJ whole genome shotgun (WGS) entry which is preliminary data.</text>
</comment>
<dbReference type="HAMAP" id="MF_00225">
    <property type="entry name" value="DHO_dh_type2"/>
    <property type="match status" value="1"/>
</dbReference>
<feature type="binding site" evidence="15">
    <location>
        <position position="272"/>
    </location>
    <ligand>
        <name>FMN</name>
        <dbReference type="ChEBI" id="CHEBI:58210"/>
    </ligand>
</feature>
<dbReference type="Pfam" id="PF01180">
    <property type="entry name" value="DHO_dh"/>
    <property type="match status" value="1"/>
</dbReference>
<evidence type="ECO:0000256" key="10">
    <source>
        <dbReference type="ARBA" id="ARBA00022975"/>
    </source>
</evidence>
<organism evidence="17 18">
    <name type="scientific">Laceyella putida</name>
    <dbReference type="NCBI Taxonomy" id="110101"/>
    <lineage>
        <taxon>Bacteria</taxon>
        <taxon>Bacillati</taxon>
        <taxon>Bacillota</taxon>
        <taxon>Bacilli</taxon>
        <taxon>Bacillales</taxon>
        <taxon>Thermoactinomycetaceae</taxon>
        <taxon>Laceyella</taxon>
    </lineage>
</organism>
<dbReference type="PROSITE" id="PS00912">
    <property type="entry name" value="DHODEHASE_2"/>
    <property type="match status" value="1"/>
</dbReference>
<feature type="binding site" evidence="15">
    <location>
        <position position="250"/>
    </location>
    <ligand>
        <name>FMN</name>
        <dbReference type="ChEBI" id="CHEBI:58210"/>
    </ligand>
</feature>
<dbReference type="PANTHER" id="PTHR48109:SF4">
    <property type="entry name" value="DIHYDROOROTATE DEHYDROGENASE (QUINONE), MITOCHONDRIAL"/>
    <property type="match status" value="1"/>
</dbReference>
<evidence type="ECO:0000256" key="9">
    <source>
        <dbReference type="ARBA" id="ARBA00022643"/>
    </source>
</evidence>
<gene>
    <name evidence="15" type="primary">pyrD</name>
    <name evidence="17" type="ORF">ACFQNG_02030</name>
</gene>
<evidence type="ECO:0000256" key="14">
    <source>
        <dbReference type="ARBA" id="ARBA00048996"/>
    </source>
</evidence>
<evidence type="ECO:0000259" key="16">
    <source>
        <dbReference type="Pfam" id="PF01180"/>
    </source>
</evidence>
<evidence type="ECO:0000256" key="2">
    <source>
        <dbReference type="ARBA" id="ARBA00003616"/>
    </source>
</evidence>